<feature type="region of interest" description="Disordered" evidence="1">
    <location>
        <begin position="1"/>
        <end position="26"/>
    </location>
</feature>
<proteinExistence type="predicted"/>
<evidence type="ECO:0000256" key="1">
    <source>
        <dbReference type="SAM" id="MobiDB-lite"/>
    </source>
</evidence>
<dbReference type="InterPro" id="IPR009360">
    <property type="entry name" value="Isy1"/>
</dbReference>
<reference evidence="2" key="2">
    <citation type="submission" date="2025-08" db="UniProtKB">
        <authorList>
            <consortium name="Ensembl"/>
        </authorList>
    </citation>
    <scope>IDENTIFICATION</scope>
    <source>
        <strain evidence="2">Thorbecke</strain>
    </source>
</reference>
<feature type="compositionally biased region" description="Polar residues" evidence="1">
    <location>
        <begin position="17"/>
        <end position="26"/>
    </location>
</feature>
<protein>
    <submittedName>
        <fullName evidence="2">Uncharacterized protein</fullName>
    </submittedName>
</protein>
<organism evidence="2 3">
    <name type="scientific">Oryctolagus cuniculus</name>
    <name type="common">Rabbit</name>
    <dbReference type="NCBI Taxonomy" id="9986"/>
    <lineage>
        <taxon>Eukaryota</taxon>
        <taxon>Metazoa</taxon>
        <taxon>Chordata</taxon>
        <taxon>Craniata</taxon>
        <taxon>Vertebrata</taxon>
        <taxon>Euteleostomi</taxon>
        <taxon>Mammalia</taxon>
        <taxon>Eutheria</taxon>
        <taxon>Euarchontoglires</taxon>
        <taxon>Glires</taxon>
        <taxon>Lagomorpha</taxon>
        <taxon>Leporidae</taxon>
        <taxon>Oryctolagus</taxon>
    </lineage>
</organism>
<dbReference type="GO" id="GO:0000350">
    <property type="term" value="P:generation of catalytic spliceosome for second transesterification step"/>
    <property type="evidence" value="ECO:0007669"/>
    <property type="project" value="InterPro"/>
</dbReference>
<reference evidence="2" key="3">
    <citation type="submission" date="2025-09" db="UniProtKB">
        <authorList>
            <consortium name="Ensembl"/>
        </authorList>
    </citation>
    <scope>IDENTIFICATION</scope>
    <source>
        <strain evidence="2">Thorbecke</strain>
    </source>
</reference>
<name>A0A5F9CAK0_RABIT</name>
<accession>A0A5F9CAK0</accession>
<dbReference type="Proteomes" id="UP000001811">
    <property type="component" value="Chromosome 9"/>
</dbReference>
<keyword evidence="3" id="KW-1185">Reference proteome</keyword>
<dbReference type="EMBL" id="AAGW02032205">
    <property type="status" value="NOT_ANNOTATED_CDS"/>
    <property type="molecule type" value="Genomic_DNA"/>
</dbReference>
<dbReference type="Ensembl" id="ENSOCUT00000054010.1">
    <property type="protein sequence ID" value="ENSOCUP00000030051.1"/>
    <property type="gene ID" value="ENSOCUG00000039403.1"/>
</dbReference>
<dbReference type="InParanoid" id="A0A5F9CAK0"/>
<dbReference type="AlphaFoldDB" id="A0A5F9CAK0"/>
<reference evidence="2 3" key="1">
    <citation type="journal article" date="2011" name="Nature">
        <title>A high-resolution map of human evolutionary constraint using 29 mammals.</title>
        <authorList>
            <person name="Lindblad-Toh K."/>
            <person name="Garber M."/>
            <person name="Zuk O."/>
            <person name="Lin M.F."/>
            <person name="Parker B.J."/>
            <person name="Washietl S."/>
            <person name="Kheradpour P."/>
            <person name="Ernst J."/>
            <person name="Jordan G."/>
            <person name="Mauceli E."/>
            <person name="Ward L.D."/>
            <person name="Lowe C.B."/>
            <person name="Holloway A.K."/>
            <person name="Clamp M."/>
            <person name="Gnerre S."/>
            <person name="Alfoldi J."/>
            <person name="Beal K."/>
            <person name="Chang J."/>
            <person name="Clawson H."/>
            <person name="Cuff J."/>
            <person name="Di Palma F."/>
            <person name="Fitzgerald S."/>
            <person name="Flicek P."/>
            <person name="Guttman M."/>
            <person name="Hubisz M.J."/>
            <person name="Jaffe D.B."/>
            <person name="Jungreis I."/>
            <person name="Kent W.J."/>
            <person name="Kostka D."/>
            <person name="Lara M."/>
            <person name="Martins A.L."/>
            <person name="Massingham T."/>
            <person name="Moltke I."/>
            <person name="Raney B.J."/>
            <person name="Rasmussen M.D."/>
            <person name="Robinson J."/>
            <person name="Stark A."/>
            <person name="Vilella A.J."/>
            <person name="Wen J."/>
            <person name="Xie X."/>
            <person name="Zody M.C."/>
            <person name="Baldwin J."/>
            <person name="Bloom T."/>
            <person name="Chin C.W."/>
            <person name="Heiman D."/>
            <person name="Nicol R."/>
            <person name="Nusbaum C."/>
            <person name="Young S."/>
            <person name="Wilkinson J."/>
            <person name="Worley K.C."/>
            <person name="Kovar C.L."/>
            <person name="Muzny D.M."/>
            <person name="Gibbs R.A."/>
            <person name="Cree A."/>
            <person name="Dihn H.H."/>
            <person name="Fowler G."/>
            <person name="Jhangiani S."/>
            <person name="Joshi V."/>
            <person name="Lee S."/>
            <person name="Lewis L.R."/>
            <person name="Nazareth L.V."/>
            <person name="Okwuonu G."/>
            <person name="Santibanez J."/>
            <person name="Warren W.C."/>
            <person name="Mardis E.R."/>
            <person name="Weinstock G.M."/>
            <person name="Wilson R.K."/>
            <person name="Delehaunty K."/>
            <person name="Dooling D."/>
            <person name="Fronik C."/>
            <person name="Fulton L."/>
            <person name="Fulton B."/>
            <person name="Graves T."/>
            <person name="Minx P."/>
            <person name="Sodergren E."/>
            <person name="Birney E."/>
            <person name="Margulies E.H."/>
            <person name="Herrero J."/>
            <person name="Green E.D."/>
            <person name="Haussler D."/>
            <person name="Siepel A."/>
            <person name="Goldman N."/>
            <person name="Pollard K.S."/>
            <person name="Pedersen J.S."/>
            <person name="Lander E.S."/>
            <person name="Kellis M."/>
        </authorList>
    </citation>
    <scope>NUCLEOTIDE SEQUENCE [LARGE SCALE GENOMIC DNA]</scope>
    <source>
        <strain evidence="2 3">Thorbecke inbred</strain>
    </source>
</reference>
<dbReference type="SMR" id="A0A5F9CAK0"/>
<evidence type="ECO:0000313" key="3">
    <source>
        <dbReference type="Proteomes" id="UP000001811"/>
    </source>
</evidence>
<sequence length="135" mass="15153">MAGNAEKAKRALPRVHQAQQEEGTVNKQKPFLALKCTELPKAEKWRDRSLERSLKKKVAYIQNAGLVKEWGCPDYGKNELSLQLEDPPGILASPKDRWPHEHTRGTQGGQPESGHLLLLSPPSYLSYLFLPGMLL</sequence>
<dbReference type="PANTHER" id="PTHR13021">
    <property type="entry name" value="PRE-MRNA-SPLICING FACTOR ISY1"/>
    <property type="match status" value="1"/>
</dbReference>
<dbReference type="Pfam" id="PF06246">
    <property type="entry name" value="Isy1"/>
    <property type="match status" value="1"/>
</dbReference>
<evidence type="ECO:0000313" key="2">
    <source>
        <dbReference type="Ensembl" id="ENSOCUP00000030051.1"/>
    </source>
</evidence>
<feature type="region of interest" description="Disordered" evidence="1">
    <location>
        <begin position="85"/>
        <end position="114"/>
    </location>
</feature>
<feature type="compositionally biased region" description="Basic and acidic residues" evidence="1">
    <location>
        <begin position="94"/>
        <end position="104"/>
    </location>
</feature>
<dbReference type="STRING" id="9986.ENSOCUP00000030051"/>